<organism evidence="1 2">
    <name type="scientific">Chaetomium tenue</name>
    <dbReference type="NCBI Taxonomy" id="1854479"/>
    <lineage>
        <taxon>Eukaryota</taxon>
        <taxon>Fungi</taxon>
        <taxon>Dikarya</taxon>
        <taxon>Ascomycota</taxon>
        <taxon>Pezizomycotina</taxon>
        <taxon>Sordariomycetes</taxon>
        <taxon>Sordariomycetidae</taxon>
        <taxon>Sordariales</taxon>
        <taxon>Chaetomiaceae</taxon>
        <taxon>Chaetomium</taxon>
    </lineage>
</organism>
<reference evidence="1 2" key="1">
    <citation type="journal article" date="2021" name="Nat. Commun.">
        <title>Genetic determinants of endophytism in the Arabidopsis root mycobiome.</title>
        <authorList>
            <person name="Mesny F."/>
            <person name="Miyauchi S."/>
            <person name="Thiergart T."/>
            <person name="Pickel B."/>
            <person name="Atanasova L."/>
            <person name="Karlsson M."/>
            <person name="Huettel B."/>
            <person name="Barry K.W."/>
            <person name="Haridas S."/>
            <person name="Chen C."/>
            <person name="Bauer D."/>
            <person name="Andreopoulos W."/>
            <person name="Pangilinan J."/>
            <person name="LaButti K."/>
            <person name="Riley R."/>
            <person name="Lipzen A."/>
            <person name="Clum A."/>
            <person name="Drula E."/>
            <person name="Henrissat B."/>
            <person name="Kohler A."/>
            <person name="Grigoriev I.V."/>
            <person name="Martin F.M."/>
            <person name="Hacquard S."/>
        </authorList>
    </citation>
    <scope>NUCLEOTIDE SEQUENCE [LARGE SCALE GENOMIC DNA]</scope>
    <source>
        <strain evidence="1 2">MPI-SDFR-AT-0079</strain>
    </source>
</reference>
<evidence type="ECO:0000313" key="2">
    <source>
        <dbReference type="Proteomes" id="UP000724584"/>
    </source>
</evidence>
<protein>
    <submittedName>
        <fullName evidence="1">Uncharacterized protein</fullName>
    </submittedName>
</protein>
<comment type="caution">
    <text evidence="1">The sequence shown here is derived from an EMBL/GenBank/DDBJ whole genome shotgun (WGS) entry which is preliminary data.</text>
</comment>
<proteinExistence type="predicted"/>
<sequence length="291" mass="32654">MVAVPFPMADVVAMAEVYTNACFDIRFPRRTSNITLRLDTPGLARVNMASFLPRVHVKVGYDKNDHNGPLTKPGLVKAEDEPFVVDMTNATLTLDLLEKLWPVLVRATTDLLDLGLGRNHSDYRAFRDDLKSLTDPEKPVLISRRPGPSLVLIALASAKDIWGELYAWAEVWPLTAHAWLQFLRLHMIYTERNWRKQEPGKELGSSPSAPTLGWSQPPSPTQLLRHARRQHPAHQTLPGLLASLPVSKNATVQAYQTKAFFTRIKPHRATTSDLTGLEADINLLCFSHQML</sequence>
<gene>
    <name evidence="1" type="ORF">F5144DRAFT_581199</name>
</gene>
<name>A0ACB7NX08_9PEZI</name>
<dbReference type="Proteomes" id="UP000724584">
    <property type="component" value="Unassembled WGS sequence"/>
</dbReference>
<dbReference type="EMBL" id="JAGIZQ010000006">
    <property type="protein sequence ID" value="KAH6622691.1"/>
    <property type="molecule type" value="Genomic_DNA"/>
</dbReference>
<evidence type="ECO:0000313" key="1">
    <source>
        <dbReference type="EMBL" id="KAH6622691.1"/>
    </source>
</evidence>
<keyword evidence="2" id="KW-1185">Reference proteome</keyword>
<accession>A0ACB7NX08</accession>